<gene>
    <name evidence="1" type="ORF">NX722_13145</name>
</gene>
<evidence type="ECO:0000313" key="1">
    <source>
        <dbReference type="EMBL" id="MCW7553554.1"/>
    </source>
</evidence>
<dbReference type="Proteomes" id="UP001209854">
    <property type="component" value="Unassembled WGS sequence"/>
</dbReference>
<dbReference type="RefSeq" id="WP_262568373.1">
    <property type="nucleotide sequence ID" value="NZ_JAPFCC010000001.1"/>
</dbReference>
<protein>
    <submittedName>
        <fullName evidence="1">HlyU family transcriptional regulator</fullName>
    </submittedName>
</protein>
<name>A0ABT3MVZ5_9GAMM</name>
<keyword evidence="2" id="KW-1185">Reference proteome</keyword>
<dbReference type="EMBL" id="JAPFCC010000001">
    <property type="protein sequence ID" value="MCW7553554.1"/>
    <property type="molecule type" value="Genomic_DNA"/>
</dbReference>
<reference evidence="1 2" key="1">
    <citation type="submission" date="2022-10" db="EMBL/GenBank/DDBJ databases">
        <title>High-quality genome sequences of two octocoral-associated bacteria, Endozoicomonas euniceicola EF212 and Endozoicomonas gorgoniicola PS125.</title>
        <authorList>
            <person name="Chiou Y.-J."/>
            <person name="Chen Y.-H."/>
        </authorList>
    </citation>
    <scope>NUCLEOTIDE SEQUENCE [LARGE SCALE GENOMIC DNA]</scope>
    <source>
        <strain evidence="1 2">PS125</strain>
    </source>
</reference>
<organism evidence="1 2">
    <name type="scientific">Endozoicomonas gorgoniicola</name>
    <dbReference type="NCBI Taxonomy" id="1234144"/>
    <lineage>
        <taxon>Bacteria</taxon>
        <taxon>Pseudomonadati</taxon>
        <taxon>Pseudomonadota</taxon>
        <taxon>Gammaproteobacteria</taxon>
        <taxon>Oceanospirillales</taxon>
        <taxon>Endozoicomonadaceae</taxon>
        <taxon>Endozoicomonas</taxon>
    </lineage>
</organism>
<accession>A0ABT3MVZ5</accession>
<sequence>MGFFSKLFGMDKASEQPEAVVEPVDYQGFQIYAEAKAVSSQFQVNGRICKEIDGELKTHDFIRSDLFMMPEDANEVMLRKARMFIDQMGEGVFD</sequence>
<dbReference type="InterPro" id="IPR018772">
    <property type="entry name" value="Transcription_activator_HlyU"/>
</dbReference>
<comment type="caution">
    <text evidence="1">The sequence shown here is derived from an EMBL/GenBank/DDBJ whole genome shotgun (WGS) entry which is preliminary data.</text>
</comment>
<dbReference type="Pfam" id="PF10115">
    <property type="entry name" value="HlyU"/>
    <property type="match status" value="1"/>
</dbReference>
<proteinExistence type="predicted"/>
<evidence type="ECO:0000313" key="2">
    <source>
        <dbReference type="Proteomes" id="UP001209854"/>
    </source>
</evidence>